<sequence>MAMAMAKAMDLPRQWTLCVFVLVLALMLVSGSVEAKHYRGSRTIMVGGDLHWKFGYNYTAWALTAGPFHVGDTLVFKYQPAQIGNITIVHNVNLLKDHKAFMKCDFKHAVEIADASRGPSGFEYTLTHHRSYYFACSERGGLHCSAGMMKFSVRPMK</sequence>
<protein>
    <submittedName>
        <fullName evidence="1">Uncharacterized protein</fullName>
    </submittedName>
</protein>
<gene>
    <name evidence="1" type="ORF">O6H91_03G046100</name>
</gene>
<accession>A0ACC2E6A4</accession>
<proteinExistence type="predicted"/>
<organism evidence="1 2">
    <name type="scientific">Diphasiastrum complanatum</name>
    <name type="common">Issler's clubmoss</name>
    <name type="synonym">Lycopodium complanatum</name>
    <dbReference type="NCBI Taxonomy" id="34168"/>
    <lineage>
        <taxon>Eukaryota</taxon>
        <taxon>Viridiplantae</taxon>
        <taxon>Streptophyta</taxon>
        <taxon>Embryophyta</taxon>
        <taxon>Tracheophyta</taxon>
        <taxon>Lycopodiopsida</taxon>
        <taxon>Lycopodiales</taxon>
        <taxon>Lycopodiaceae</taxon>
        <taxon>Lycopodioideae</taxon>
        <taxon>Diphasiastrum</taxon>
    </lineage>
</organism>
<name>A0ACC2E6A4_DIPCM</name>
<evidence type="ECO:0000313" key="2">
    <source>
        <dbReference type="Proteomes" id="UP001162992"/>
    </source>
</evidence>
<dbReference type="Proteomes" id="UP001162992">
    <property type="component" value="Chromosome 3"/>
</dbReference>
<comment type="caution">
    <text evidence="1">The sequence shown here is derived from an EMBL/GenBank/DDBJ whole genome shotgun (WGS) entry which is preliminary data.</text>
</comment>
<dbReference type="EMBL" id="CM055094">
    <property type="protein sequence ID" value="KAJ7561895.1"/>
    <property type="molecule type" value="Genomic_DNA"/>
</dbReference>
<evidence type="ECO:0000313" key="1">
    <source>
        <dbReference type="EMBL" id="KAJ7561895.1"/>
    </source>
</evidence>
<keyword evidence="2" id="KW-1185">Reference proteome</keyword>
<reference evidence="2" key="1">
    <citation type="journal article" date="2024" name="Proc. Natl. Acad. Sci. U.S.A.">
        <title>Extraordinary preservation of gene collinearity over three hundred million years revealed in homosporous lycophytes.</title>
        <authorList>
            <person name="Li C."/>
            <person name="Wickell D."/>
            <person name="Kuo L.Y."/>
            <person name="Chen X."/>
            <person name="Nie B."/>
            <person name="Liao X."/>
            <person name="Peng D."/>
            <person name="Ji J."/>
            <person name="Jenkins J."/>
            <person name="Williams M."/>
            <person name="Shu S."/>
            <person name="Plott C."/>
            <person name="Barry K."/>
            <person name="Rajasekar S."/>
            <person name="Grimwood J."/>
            <person name="Han X."/>
            <person name="Sun S."/>
            <person name="Hou Z."/>
            <person name="He W."/>
            <person name="Dai G."/>
            <person name="Sun C."/>
            <person name="Schmutz J."/>
            <person name="Leebens-Mack J.H."/>
            <person name="Li F.W."/>
            <person name="Wang L."/>
        </authorList>
    </citation>
    <scope>NUCLEOTIDE SEQUENCE [LARGE SCALE GENOMIC DNA]</scope>
    <source>
        <strain evidence="2">cv. PW_Plant_1</strain>
    </source>
</reference>